<reference evidence="1" key="1">
    <citation type="submission" date="2020-03" db="EMBL/GenBank/DDBJ databases">
        <title>The deep terrestrial virosphere.</title>
        <authorList>
            <person name="Holmfeldt K."/>
            <person name="Nilsson E."/>
            <person name="Simone D."/>
            <person name="Lopez-Fernandez M."/>
            <person name="Wu X."/>
            <person name="de Brujin I."/>
            <person name="Lundin D."/>
            <person name="Andersson A."/>
            <person name="Bertilsson S."/>
            <person name="Dopson M."/>
        </authorList>
    </citation>
    <scope>NUCLEOTIDE SEQUENCE</scope>
    <source>
        <strain evidence="1">TM448A03024</strain>
    </source>
</reference>
<dbReference type="AlphaFoldDB" id="A0A6H1ZZI2"/>
<organism evidence="1">
    <name type="scientific">viral metagenome</name>
    <dbReference type="NCBI Taxonomy" id="1070528"/>
    <lineage>
        <taxon>unclassified sequences</taxon>
        <taxon>metagenomes</taxon>
        <taxon>organismal metagenomes</taxon>
    </lineage>
</organism>
<name>A0A6H1ZZI2_9ZZZZ</name>
<proteinExistence type="predicted"/>
<sequence length="194" mass="23236">MRVVQGEENMNRIQYRRWKNFALRMADHGWPEKITRTKQHKEIVRPAVEHFFDLIEHNREPSRIRIESWDGNRPDYRGAQRFNWGYRAKMESCVGDEANRIIGEYWNPFYYAASDRLYEKWDEQWGGRIRCCIRAGLDMVSEPSAGVIGFCKEDIERMYPDGAPKWIREPWGHQNGAWRPVQWEDIGTEEGLWL</sequence>
<accession>A0A6H1ZZI2</accession>
<protein>
    <submittedName>
        <fullName evidence="1">Uncharacterized protein</fullName>
    </submittedName>
</protein>
<evidence type="ECO:0000313" key="1">
    <source>
        <dbReference type="EMBL" id="QJA52811.1"/>
    </source>
</evidence>
<dbReference type="EMBL" id="MT144370">
    <property type="protein sequence ID" value="QJA52811.1"/>
    <property type="molecule type" value="Genomic_DNA"/>
</dbReference>
<gene>
    <name evidence="1" type="ORF">TM448A03024_0003</name>
</gene>